<keyword evidence="5 6" id="KW-0539">Nucleus</keyword>
<dbReference type="Pfam" id="PF06858">
    <property type="entry name" value="NOG1"/>
    <property type="match status" value="1"/>
</dbReference>
<dbReference type="InterPro" id="IPR010674">
    <property type="entry name" value="NOG1_Rossman_fold_dom"/>
</dbReference>
<keyword evidence="2 6" id="KW-0690">Ribosome biogenesis</keyword>
<dbReference type="PIRSF" id="PIRSF038919">
    <property type="entry name" value="NOG1"/>
    <property type="match status" value="1"/>
</dbReference>
<evidence type="ECO:0000313" key="9">
    <source>
        <dbReference type="Proteomes" id="UP000515146"/>
    </source>
</evidence>
<dbReference type="InterPro" id="IPR041623">
    <property type="entry name" value="NOG1_N"/>
</dbReference>
<dbReference type="Pfam" id="PF17835">
    <property type="entry name" value="NOG1_N"/>
    <property type="match status" value="1"/>
</dbReference>
<evidence type="ECO:0000256" key="2">
    <source>
        <dbReference type="ARBA" id="ARBA00022517"/>
    </source>
</evidence>
<dbReference type="GO" id="GO:0005525">
    <property type="term" value="F:GTP binding"/>
    <property type="evidence" value="ECO:0007669"/>
    <property type="project" value="UniProtKB-KW"/>
</dbReference>
<comment type="similarity">
    <text evidence="6">Belongs to the TRAFAC class OBG-HflX-like GTPase superfamily. OBG GTPase family. NOG subfamily.</text>
</comment>
<dbReference type="Pfam" id="PF08155">
    <property type="entry name" value="NOGCT"/>
    <property type="match status" value="1"/>
</dbReference>
<evidence type="ECO:0000256" key="6">
    <source>
        <dbReference type="PIRNR" id="PIRNR038919"/>
    </source>
</evidence>
<evidence type="ECO:0000259" key="8">
    <source>
        <dbReference type="PROSITE" id="PS51710"/>
    </source>
</evidence>
<comment type="subcellular location">
    <subcellularLocation>
        <location evidence="1 6">Nucleus</location>
        <location evidence="1 6">Nucleolus</location>
    </subcellularLocation>
</comment>
<dbReference type="Proteomes" id="UP000515146">
    <property type="component" value="Unplaced"/>
</dbReference>
<dbReference type="AlphaFoldDB" id="A0A6P6Y9K2"/>
<evidence type="ECO:0000256" key="7">
    <source>
        <dbReference type="SAM" id="MobiDB-lite"/>
    </source>
</evidence>
<dbReference type="InParanoid" id="A0A6P6Y9K2"/>
<dbReference type="KEGG" id="dpte:113796091"/>
<dbReference type="InterPro" id="IPR031167">
    <property type="entry name" value="G_OBG"/>
</dbReference>
<feature type="region of interest" description="Disordered" evidence="7">
    <location>
        <begin position="586"/>
        <end position="627"/>
    </location>
</feature>
<keyword evidence="3" id="KW-0547">Nucleotide-binding</keyword>
<feature type="domain" description="OBG-type G" evidence="8">
    <location>
        <begin position="122"/>
        <end position="295"/>
    </location>
</feature>
<evidence type="ECO:0000256" key="3">
    <source>
        <dbReference type="ARBA" id="ARBA00022741"/>
    </source>
</evidence>
<accession>A0A6P6Y9K2</accession>
<dbReference type="NCBIfam" id="TIGR00231">
    <property type="entry name" value="small_GTP"/>
    <property type="match status" value="1"/>
</dbReference>
<organism evidence="9 10">
    <name type="scientific">Dermatophagoides pteronyssinus</name>
    <name type="common">European house dust mite</name>
    <dbReference type="NCBI Taxonomy" id="6956"/>
    <lineage>
        <taxon>Eukaryota</taxon>
        <taxon>Metazoa</taxon>
        <taxon>Ecdysozoa</taxon>
        <taxon>Arthropoda</taxon>
        <taxon>Chelicerata</taxon>
        <taxon>Arachnida</taxon>
        <taxon>Acari</taxon>
        <taxon>Acariformes</taxon>
        <taxon>Sarcoptiformes</taxon>
        <taxon>Astigmata</taxon>
        <taxon>Psoroptidia</taxon>
        <taxon>Analgoidea</taxon>
        <taxon>Pyroglyphidae</taxon>
        <taxon>Dermatophagoidinae</taxon>
        <taxon>Dermatophagoides</taxon>
    </lineage>
</organism>
<evidence type="ECO:0000256" key="5">
    <source>
        <dbReference type="ARBA" id="ARBA00023242"/>
    </source>
</evidence>
<dbReference type="PROSITE" id="PS51710">
    <property type="entry name" value="G_OBG"/>
    <property type="match status" value="1"/>
</dbReference>
<dbReference type="GO" id="GO:0042254">
    <property type="term" value="P:ribosome biogenesis"/>
    <property type="evidence" value="ECO:0007669"/>
    <property type="project" value="UniProtKB-KW"/>
</dbReference>
<dbReference type="Gene3D" id="3.40.50.300">
    <property type="entry name" value="P-loop containing nucleotide triphosphate hydrolases"/>
    <property type="match status" value="1"/>
</dbReference>
<keyword evidence="4" id="KW-0342">GTP-binding</keyword>
<sequence length="627" mass="71630">MRKVKFAQQTFHDKLSAIITQFPKIESIHPFYADLANVLYDKDHFKIALGQVSNVTKFIDRIAKEYVKLLKYADSPFKCKMLKKAALGRMCTLVRKLKDTLAYLEEVRRHLSRLPNINVFSKTLLLAGHPNVGKSTFMNVLSNANVETANWAFTTRSLYVGHFDYQLEKWQVIDTPGILDRPLNARNTIEMTSIVSLAHLPAAILFLIDISTTCGYTIEEQVNLLISLAAVLKNKPVVVVLNKIDICKPSEISQEELNLIHSLSNYFEFLQFVGCSTKTGEGLDEAKNKACEMLVALRKRNKLLSGKSVVNTESSYVSNVPTDPQRPAYIPPVEGTKQKLTLDSISEYINKQGGAGVFSIGANEKWLLANDEWKNDKFPEFFEGKNIYDFIDEDICAKLETLEKEEQEIELLWNKSLNEPTEQWYALKNSIYEMRVEAEAKRLLSIMKRSKSSAINSRQFIDTSEFKKRLEELDIEPEDVLKKLKTISTDIDSDYVSDEDDYLMSNSDAELNKEDINVDVPQISNSNNAQSLQKRIRKFKLARRTGAKGIKAKLDLLPKDRKSKGFKNHPELLAESEKHVKKIQKRFVTPSSNQQKWQSHESDRFIGTMKPKHLFSGKRSNGKTDRR</sequence>
<keyword evidence="9" id="KW-1185">Reference proteome</keyword>
<dbReference type="InterPro" id="IPR024926">
    <property type="entry name" value="NOG1"/>
</dbReference>
<protein>
    <recommendedName>
        <fullName evidence="6">Nucleolar GTP-binding protein 1</fullName>
    </recommendedName>
</protein>
<dbReference type="InterPro" id="IPR006073">
    <property type="entry name" value="GTP-bd"/>
</dbReference>
<dbReference type="SUPFAM" id="SSF52540">
    <property type="entry name" value="P-loop containing nucleoside triphosphate hydrolases"/>
    <property type="match status" value="1"/>
</dbReference>
<dbReference type="GO" id="GO:0005730">
    <property type="term" value="C:nucleolus"/>
    <property type="evidence" value="ECO:0007669"/>
    <property type="project" value="UniProtKB-SubCell"/>
</dbReference>
<dbReference type="InterPro" id="IPR027417">
    <property type="entry name" value="P-loop_NTPase"/>
</dbReference>
<dbReference type="InterPro" id="IPR005225">
    <property type="entry name" value="Small_GTP-bd"/>
</dbReference>
<name>A0A6P6Y9K2_DERPT</name>
<dbReference type="PANTHER" id="PTHR45759">
    <property type="entry name" value="NUCLEOLAR GTP-BINDING PROTEIN 1"/>
    <property type="match status" value="1"/>
</dbReference>
<dbReference type="Gene3D" id="1.20.120.1190">
    <property type="match status" value="1"/>
</dbReference>
<dbReference type="InterPro" id="IPR012973">
    <property type="entry name" value="NOG_C"/>
</dbReference>
<dbReference type="RefSeq" id="XP_027202133.1">
    <property type="nucleotide sequence ID" value="XM_027346332.1"/>
</dbReference>
<proteinExistence type="inferred from homology"/>
<dbReference type="CDD" id="cd01897">
    <property type="entry name" value="NOG"/>
    <property type="match status" value="1"/>
</dbReference>
<evidence type="ECO:0000313" key="10">
    <source>
        <dbReference type="RefSeq" id="XP_027202133.1"/>
    </source>
</evidence>
<evidence type="ECO:0000256" key="1">
    <source>
        <dbReference type="ARBA" id="ARBA00004604"/>
    </source>
</evidence>
<dbReference type="OrthoDB" id="415015at2759"/>
<evidence type="ECO:0000256" key="4">
    <source>
        <dbReference type="ARBA" id="ARBA00023134"/>
    </source>
</evidence>
<comment type="function">
    <text evidence="6">Involved in the biogenesis of the 60S ribosomal subunit.</text>
</comment>
<reference evidence="10" key="1">
    <citation type="submission" date="2025-08" db="UniProtKB">
        <authorList>
            <consortium name="RefSeq"/>
        </authorList>
    </citation>
    <scope>IDENTIFICATION</scope>
    <source>
        <strain evidence="10">Airmid</strain>
    </source>
</reference>
<dbReference type="PRINTS" id="PR00326">
    <property type="entry name" value="GTP1OBG"/>
</dbReference>
<gene>
    <name evidence="10" type="primary">LOC113796091</name>
</gene>